<dbReference type="InterPro" id="IPR052736">
    <property type="entry name" value="Stf3_sulfotransferase"/>
</dbReference>
<dbReference type="SUPFAM" id="SSF52540">
    <property type="entry name" value="P-loop containing nucleoside triphosphate hydrolases"/>
    <property type="match status" value="1"/>
</dbReference>
<evidence type="ECO:0000313" key="1">
    <source>
        <dbReference type="EMBL" id="MBZ6379773.1"/>
    </source>
</evidence>
<gene>
    <name evidence="1" type="ORF">KCN53_14160</name>
</gene>
<protein>
    <submittedName>
        <fullName evidence="1">Sulfotransferase</fullName>
    </submittedName>
</protein>
<accession>A0ABS7WQA0</accession>
<dbReference type="Gene3D" id="3.40.50.300">
    <property type="entry name" value="P-loop containing nucleotide triphosphate hydrolases"/>
    <property type="match status" value="1"/>
</dbReference>
<dbReference type="RefSeq" id="WP_143712280.1">
    <property type="nucleotide sequence ID" value="NZ_JAGSGB010000003.1"/>
</dbReference>
<comment type="caution">
    <text evidence="1">The sequence shown here is derived from an EMBL/GenBank/DDBJ whole genome shotgun (WGS) entry which is preliminary data.</text>
</comment>
<organism evidence="1 2">
    <name type="scientific">Pacificimonas aurantium</name>
    <dbReference type="NCBI Taxonomy" id="1250540"/>
    <lineage>
        <taxon>Bacteria</taxon>
        <taxon>Pseudomonadati</taxon>
        <taxon>Pseudomonadota</taxon>
        <taxon>Alphaproteobacteria</taxon>
        <taxon>Sphingomonadales</taxon>
        <taxon>Sphingosinicellaceae</taxon>
        <taxon>Pacificimonas</taxon>
    </lineage>
</organism>
<dbReference type="Proteomes" id="UP000824621">
    <property type="component" value="Unassembled WGS sequence"/>
</dbReference>
<reference evidence="1 2" key="1">
    <citation type="submission" date="2021-04" db="EMBL/GenBank/DDBJ databases">
        <authorList>
            <person name="Pira H."/>
            <person name="Risdian C."/>
            <person name="Wink J."/>
        </authorList>
    </citation>
    <scope>NUCLEOTIDE SEQUENCE [LARGE SCALE GENOMIC DNA]</scope>
    <source>
        <strain evidence="1 2">DSM 107782</strain>
    </source>
</reference>
<sequence length="408" mass="45511">MNGPGDRPLVRGANRLFPWLWDRGYAPPPQTTPDRVMEEAAARTGLSDFGDRAFTSALDVLCRAQEEESGLTPLGRVVAHGGLVQALSQRLLAVEWLKRHPEIADVPLASPIIVLGGMRSGTTRLHRLLALDPRLSATRFFEGQFPAPPLGFSRGGRDLRPLKARAFLAGSDLANPALRKIHPMRPREADEELPMLELSIWGAQIEAQRPVPSFRSWSETADARPAYRFLKSLLQLQTWLRGEDGSRPHILKTPQYSQDLAALLEVFPDARIVAIHRDPARMTASAASLAWNVMALVSGTVTKDWCGHEWLHKTAYRERTAAAVRAANPHVPAIDVSFADMNADPIEVMRRVYGFLGLGWSEEVERRQQSWLARSRRRGDHGRHRYSLQEFGLTERDIAAAFPSRSPA</sequence>
<dbReference type="PANTHER" id="PTHR36451:SF1">
    <property type="entry name" value="OMEGA-HYDROXY-BETA-DIHYDROMENAQUINONE-9 SULFOTRANSFERASE STF3"/>
    <property type="match status" value="1"/>
</dbReference>
<evidence type="ECO:0000313" key="2">
    <source>
        <dbReference type="Proteomes" id="UP000824621"/>
    </source>
</evidence>
<dbReference type="EMBL" id="JAGSGB010000003">
    <property type="protein sequence ID" value="MBZ6379773.1"/>
    <property type="molecule type" value="Genomic_DNA"/>
</dbReference>
<proteinExistence type="predicted"/>
<dbReference type="PANTHER" id="PTHR36451">
    <property type="entry name" value="PAPS-DEPENDENT SULFOTRANSFERASE STF3"/>
    <property type="match status" value="1"/>
</dbReference>
<name>A0ABS7WQA0_9SPHN</name>
<keyword evidence="2" id="KW-1185">Reference proteome</keyword>
<dbReference type="InterPro" id="IPR027417">
    <property type="entry name" value="P-loop_NTPase"/>
</dbReference>
<dbReference type="Pfam" id="PF13469">
    <property type="entry name" value="Sulfotransfer_3"/>
    <property type="match status" value="1"/>
</dbReference>